<reference evidence="2 3" key="1">
    <citation type="submission" date="2018-07" db="EMBL/GenBank/DDBJ databases">
        <title>The genomes of Aspergillus section Nigri reveals drivers in fungal speciation.</title>
        <authorList>
            <consortium name="DOE Joint Genome Institute"/>
            <person name="Vesth T.C."/>
            <person name="Nybo J."/>
            <person name="Theobald S."/>
            <person name="Brandl J."/>
            <person name="Frisvad J.C."/>
            <person name="Nielsen K.F."/>
            <person name="Lyhne E.K."/>
            <person name="Kogle M.E."/>
            <person name="Kuo A."/>
            <person name="Riley R."/>
            <person name="Clum A."/>
            <person name="Nolan M."/>
            <person name="Lipzen A."/>
            <person name="Salamov A."/>
            <person name="Henrissat B."/>
            <person name="Wiebenga A."/>
            <person name="De vries R.P."/>
            <person name="Grigoriev I.V."/>
            <person name="Mortensen U.H."/>
            <person name="Andersen M.R."/>
            <person name="Baker S.E."/>
        </authorList>
    </citation>
    <scope>NUCLEOTIDE SEQUENCE [LARGE SCALE GENOMIC DNA]</scope>
    <source>
        <strain evidence="2 3">CBS 139.54b</strain>
    </source>
</reference>
<name>A0A3F3Q055_9EURO</name>
<dbReference type="GeneID" id="38134965"/>
<dbReference type="EMBL" id="KZ852050">
    <property type="protein sequence ID" value="RDH32417.1"/>
    <property type="molecule type" value="Genomic_DNA"/>
</dbReference>
<protein>
    <submittedName>
        <fullName evidence="2">Uncharacterized protein</fullName>
    </submittedName>
</protein>
<dbReference type="RefSeq" id="XP_026625439.1">
    <property type="nucleotide sequence ID" value="XM_026766609.1"/>
</dbReference>
<evidence type="ECO:0000256" key="1">
    <source>
        <dbReference type="SAM" id="SignalP"/>
    </source>
</evidence>
<gene>
    <name evidence="2" type="ORF">BDQ94DRAFT_145274</name>
</gene>
<sequence length="59" mass="6497">MLEVIVLMLQGILPTIWQFIGNVCAAKDHGLGCKYAGLLVSYGIWCSCVDAFSRHELLV</sequence>
<evidence type="ECO:0000313" key="2">
    <source>
        <dbReference type="EMBL" id="RDH32417.1"/>
    </source>
</evidence>
<feature type="signal peptide" evidence="1">
    <location>
        <begin position="1"/>
        <end position="25"/>
    </location>
</feature>
<proteinExistence type="predicted"/>
<keyword evidence="3" id="KW-1185">Reference proteome</keyword>
<feature type="chain" id="PRO_5017730175" evidence="1">
    <location>
        <begin position="26"/>
        <end position="59"/>
    </location>
</feature>
<accession>A0A3F3Q055</accession>
<organism evidence="2 3">
    <name type="scientific">Aspergillus welwitschiae</name>
    <dbReference type="NCBI Taxonomy" id="1341132"/>
    <lineage>
        <taxon>Eukaryota</taxon>
        <taxon>Fungi</taxon>
        <taxon>Dikarya</taxon>
        <taxon>Ascomycota</taxon>
        <taxon>Pezizomycotina</taxon>
        <taxon>Eurotiomycetes</taxon>
        <taxon>Eurotiomycetidae</taxon>
        <taxon>Eurotiales</taxon>
        <taxon>Aspergillaceae</taxon>
        <taxon>Aspergillus</taxon>
        <taxon>Aspergillus subgen. Circumdati</taxon>
    </lineage>
</organism>
<evidence type="ECO:0000313" key="3">
    <source>
        <dbReference type="Proteomes" id="UP000253729"/>
    </source>
</evidence>
<dbReference type="Proteomes" id="UP000253729">
    <property type="component" value="Unassembled WGS sequence"/>
</dbReference>
<keyword evidence="1" id="KW-0732">Signal</keyword>
<dbReference type="AlphaFoldDB" id="A0A3F3Q055"/>